<feature type="transmembrane region" description="Helical" evidence="8">
    <location>
        <begin position="82"/>
        <end position="104"/>
    </location>
</feature>
<dbReference type="EMBL" id="AP019309">
    <property type="protein sequence ID" value="BBH27791.1"/>
    <property type="molecule type" value="Genomic_DNA"/>
</dbReference>
<feature type="transmembrane region" description="Helical" evidence="8">
    <location>
        <begin position="12"/>
        <end position="29"/>
    </location>
</feature>
<dbReference type="GO" id="GO:0005886">
    <property type="term" value="C:plasma membrane"/>
    <property type="evidence" value="ECO:0007669"/>
    <property type="project" value="UniProtKB-SubCell"/>
</dbReference>
<dbReference type="PANTHER" id="PTHR21716">
    <property type="entry name" value="TRANSMEMBRANE PROTEIN"/>
    <property type="match status" value="1"/>
</dbReference>
<keyword evidence="3" id="KW-0813">Transport</keyword>
<dbReference type="FunCoup" id="A0A3G9JP41">
    <property type="interactions" value="268"/>
</dbReference>
<dbReference type="KEGG" id="ebm:SG0102_27250"/>
<evidence type="ECO:0000313" key="9">
    <source>
        <dbReference type="EMBL" id="BBH27791.1"/>
    </source>
</evidence>
<dbReference type="GO" id="GO:0055085">
    <property type="term" value="P:transmembrane transport"/>
    <property type="evidence" value="ECO:0007669"/>
    <property type="project" value="TreeGrafter"/>
</dbReference>
<dbReference type="InParanoid" id="A0A3G9JP41"/>
<protein>
    <submittedName>
        <fullName evidence="9">AI-2E family transporter</fullName>
    </submittedName>
</protein>
<evidence type="ECO:0000256" key="3">
    <source>
        <dbReference type="ARBA" id="ARBA00022448"/>
    </source>
</evidence>
<feature type="transmembrane region" description="Helical" evidence="8">
    <location>
        <begin position="41"/>
        <end position="62"/>
    </location>
</feature>
<gene>
    <name evidence="9" type="ORF">SG0102_27250</name>
</gene>
<accession>A0A3G9JP41</accession>
<evidence type="ECO:0000256" key="2">
    <source>
        <dbReference type="ARBA" id="ARBA00009773"/>
    </source>
</evidence>
<name>A0A3G9JP41_9FIRM</name>
<comment type="subcellular location">
    <subcellularLocation>
        <location evidence="1">Cell membrane</location>
        <topology evidence="1">Multi-pass membrane protein</topology>
    </subcellularLocation>
</comment>
<feature type="transmembrane region" description="Helical" evidence="8">
    <location>
        <begin position="343"/>
        <end position="361"/>
    </location>
</feature>
<evidence type="ECO:0000256" key="1">
    <source>
        <dbReference type="ARBA" id="ARBA00004651"/>
    </source>
</evidence>
<feature type="transmembrane region" description="Helical" evidence="8">
    <location>
        <begin position="233"/>
        <end position="257"/>
    </location>
</feature>
<dbReference type="RefSeq" id="WP_125120488.1">
    <property type="nucleotide sequence ID" value="NZ_AP019309.1"/>
</dbReference>
<keyword evidence="10" id="KW-1185">Reference proteome</keyword>
<dbReference type="AlphaFoldDB" id="A0A3G9JP41"/>
<organism evidence="9 10">
    <name type="scientific">Intestinibaculum porci</name>
    <dbReference type="NCBI Taxonomy" id="2487118"/>
    <lineage>
        <taxon>Bacteria</taxon>
        <taxon>Bacillati</taxon>
        <taxon>Bacillota</taxon>
        <taxon>Erysipelotrichia</taxon>
        <taxon>Erysipelotrichales</taxon>
        <taxon>Erysipelotrichaceae</taxon>
        <taxon>Intestinibaculum</taxon>
    </lineage>
</organism>
<dbReference type="OrthoDB" id="9793390at2"/>
<keyword evidence="7 8" id="KW-0472">Membrane</keyword>
<sequence>MKIRKEWLKQRWVPYTIATCSAVLLYLFFTNLNHINSGIGAFFSYLSPVIYGIIIAYVINPLVETFEEHVFYKVKKYSHRRLYAVIASTIVLIIFFIILLVALIPQIADSVMNLITNFKTYATGLQDLITQASQSLGNSNINVSSIANAGNNALNSLTKMITGHTGNIISTSFNIGTGIFNGVISCILALYFLLDARRIQNNLRKIFKGIMDIHVYHKATSFWRRCNRILIRYIIFDLLDGLIVGVLNFIFFLIVGWPYSVLISVVVGVTNLAPTFGPIVGCVIGAFILVLINPWYALWFILFTIALQTLDGYFIKPKLFGDSLGVPAIWVLVFIIVGGRMFGVWGIMLAIPCAAIINYIYEDVFLQRMEKRASLNAKTPH</sequence>
<reference evidence="9 10" key="1">
    <citation type="submission" date="2018-11" db="EMBL/GenBank/DDBJ databases">
        <title>Novel Erysipelotrichaceae bacterium isolated from small intestine of a swine.</title>
        <authorList>
            <person name="Kim J.S."/>
            <person name="Choe H."/>
            <person name="Lee Y.R."/>
            <person name="Kim K.M."/>
            <person name="Park D.S."/>
        </authorList>
    </citation>
    <scope>NUCLEOTIDE SEQUENCE [LARGE SCALE GENOMIC DNA]</scope>
    <source>
        <strain evidence="9 10">SG0102</strain>
    </source>
</reference>
<dbReference type="PANTHER" id="PTHR21716:SF53">
    <property type="entry name" value="PERMEASE PERM-RELATED"/>
    <property type="match status" value="1"/>
</dbReference>
<evidence type="ECO:0000256" key="5">
    <source>
        <dbReference type="ARBA" id="ARBA00022692"/>
    </source>
</evidence>
<feature type="transmembrane region" description="Helical" evidence="8">
    <location>
        <begin position="277"/>
        <end position="307"/>
    </location>
</feature>
<keyword evidence="4" id="KW-1003">Cell membrane</keyword>
<comment type="similarity">
    <text evidence="2">Belongs to the autoinducer-2 exporter (AI-2E) (TC 2.A.86) family.</text>
</comment>
<keyword evidence="6 8" id="KW-1133">Transmembrane helix</keyword>
<feature type="transmembrane region" description="Helical" evidence="8">
    <location>
        <begin position="173"/>
        <end position="194"/>
    </location>
</feature>
<evidence type="ECO:0000256" key="6">
    <source>
        <dbReference type="ARBA" id="ARBA00022989"/>
    </source>
</evidence>
<proteinExistence type="inferred from homology"/>
<evidence type="ECO:0000256" key="4">
    <source>
        <dbReference type="ARBA" id="ARBA00022475"/>
    </source>
</evidence>
<dbReference type="InterPro" id="IPR002549">
    <property type="entry name" value="AI-2E-like"/>
</dbReference>
<evidence type="ECO:0000256" key="8">
    <source>
        <dbReference type="SAM" id="Phobius"/>
    </source>
</evidence>
<evidence type="ECO:0000313" key="10">
    <source>
        <dbReference type="Proteomes" id="UP000268059"/>
    </source>
</evidence>
<keyword evidence="5 8" id="KW-0812">Transmembrane</keyword>
<dbReference type="Proteomes" id="UP000268059">
    <property type="component" value="Chromosome"/>
</dbReference>
<dbReference type="Pfam" id="PF01594">
    <property type="entry name" value="AI-2E_transport"/>
    <property type="match status" value="1"/>
</dbReference>
<evidence type="ECO:0000256" key="7">
    <source>
        <dbReference type="ARBA" id="ARBA00023136"/>
    </source>
</evidence>